<keyword evidence="1" id="KW-0472">Membrane</keyword>
<organism evidence="2 3">
    <name type="scientific">Stenomitos frigidus ULC18</name>
    <dbReference type="NCBI Taxonomy" id="2107698"/>
    <lineage>
        <taxon>Bacteria</taxon>
        <taxon>Bacillati</taxon>
        <taxon>Cyanobacteriota</taxon>
        <taxon>Cyanophyceae</taxon>
        <taxon>Leptolyngbyales</taxon>
        <taxon>Leptolyngbyaceae</taxon>
        <taxon>Stenomitos</taxon>
    </lineage>
</organism>
<name>A0A2T1E1Y7_9CYAN</name>
<evidence type="ECO:0000256" key="1">
    <source>
        <dbReference type="SAM" id="Phobius"/>
    </source>
</evidence>
<dbReference type="Proteomes" id="UP000239576">
    <property type="component" value="Unassembled WGS sequence"/>
</dbReference>
<accession>A0A2T1E1Y7</accession>
<protein>
    <submittedName>
        <fullName evidence="2">Uncharacterized protein</fullName>
    </submittedName>
</protein>
<dbReference type="AlphaFoldDB" id="A0A2T1E1Y7"/>
<comment type="caution">
    <text evidence="2">The sequence shown here is derived from an EMBL/GenBank/DDBJ whole genome shotgun (WGS) entry which is preliminary data.</text>
</comment>
<evidence type="ECO:0000313" key="3">
    <source>
        <dbReference type="Proteomes" id="UP000239576"/>
    </source>
</evidence>
<sequence>MNRNKPLLFQIAQTGGVVMPFLGYITGFAVMGADLKHNQAFRFHPPSSNLVVAAMLISEADANTIEKWLLGDRLNSIFGIAPFFSERIEIVLAQPNAELELAKIVARQYLPPKLRVYAQENLIKAGQSADQRLVGAYCQTMQSTIEGKISYDLWGVPGHGAAIFGRTLIGYGQAALPCLSRLLSNNNGLRYGSSEWGAISDMYMHYRVSDLAAYFITQILNLPYNNDPSPAARDQQIQDLRQRLVTSLQDEGEAQSSPVKPK</sequence>
<keyword evidence="1" id="KW-0812">Transmembrane</keyword>
<keyword evidence="3" id="KW-1185">Reference proteome</keyword>
<feature type="transmembrane region" description="Helical" evidence="1">
    <location>
        <begin position="7"/>
        <end position="31"/>
    </location>
</feature>
<keyword evidence="1" id="KW-1133">Transmembrane helix</keyword>
<reference evidence="3" key="1">
    <citation type="submission" date="2018-02" db="EMBL/GenBank/DDBJ databases">
        <authorList>
            <person name="Moore K."/>
            <person name="Momper L."/>
        </authorList>
    </citation>
    <scope>NUCLEOTIDE SEQUENCE [LARGE SCALE GENOMIC DNA]</scope>
    <source>
        <strain evidence="3">ULC18</strain>
    </source>
</reference>
<reference evidence="2 3" key="2">
    <citation type="submission" date="2018-03" db="EMBL/GenBank/DDBJ databases">
        <title>The ancient ancestry and fast evolution of plastids.</title>
        <authorList>
            <person name="Moore K.R."/>
            <person name="Magnabosco C."/>
            <person name="Momper L."/>
            <person name="Gold D.A."/>
            <person name="Bosak T."/>
            <person name="Fournier G.P."/>
        </authorList>
    </citation>
    <scope>NUCLEOTIDE SEQUENCE [LARGE SCALE GENOMIC DNA]</scope>
    <source>
        <strain evidence="2 3">ULC18</strain>
    </source>
</reference>
<gene>
    <name evidence="2" type="ORF">C7B82_19205</name>
</gene>
<proteinExistence type="predicted"/>
<evidence type="ECO:0000313" key="2">
    <source>
        <dbReference type="EMBL" id="PSB26634.1"/>
    </source>
</evidence>
<dbReference type="EMBL" id="PVWK01000102">
    <property type="protein sequence ID" value="PSB26634.1"/>
    <property type="molecule type" value="Genomic_DNA"/>
</dbReference>